<protein>
    <recommendedName>
        <fullName evidence="4">Glycosyltransferase RgtA/B/C/D-like domain-containing protein</fullName>
    </recommendedName>
</protein>
<dbReference type="Proteomes" id="UP000034006">
    <property type="component" value="Unassembled WGS sequence"/>
</dbReference>
<evidence type="ECO:0000256" key="1">
    <source>
        <dbReference type="SAM" id="Phobius"/>
    </source>
</evidence>
<feature type="transmembrane region" description="Helical" evidence="1">
    <location>
        <begin position="250"/>
        <end position="270"/>
    </location>
</feature>
<keyword evidence="1" id="KW-0472">Membrane</keyword>
<accession>A0A0G1K852</accession>
<dbReference type="AlphaFoldDB" id="A0A0G1K852"/>
<keyword evidence="1" id="KW-0812">Transmembrane</keyword>
<organism evidence="2 3">
    <name type="scientific">Candidatus Collierbacteria bacterium GW2011_GWB2_44_22</name>
    <dbReference type="NCBI Taxonomy" id="1618387"/>
    <lineage>
        <taxon>Bacteria</taxon>
        <taxon>Candidatus Collieribacteriota</taxon>
    </lineage>
</organism>
<proteinExistence type="predicted"/>
<evidence type="ECO:0000313" key="3">
    <source>
        <dbReference type="Proteomes" id="UP000034006"/>
    </source>
</evidence>
<name>A0A0G1K852_9BACT</name>
<dbReference type="STRING" id="1618387.UW44_C0001G0014"/>
<dbReference type="EMBL" id="LCIH01000001">
    <property type="protein sequence ID" value="KKT52462.1"/>
    <property type="molecule type" value="Genomic_DNA"/>
</dbReference>
<evidence type="ECO:0000313" key="2">
    <source>
        <dbReference type="EMBL" id="KKT52462.1"/>
    </source>
</evidence>
<feature type="transmembrane region" description="Helical" evidence="1">
    <location>
        <begin position="6"/>
        <end position="23"/>
    </location>
</feature>
<gene>
    <name evidence="2" type="ORF">UW44_C0001G0014</name>
</gene>
<feature type="transmembrane region" description="Helical" evidence="1">
    <location>
        <begin position="202"/>
        <end position="219"/>
    </location>
</feature>
<keyword evidence="1" id="KW-1133">Transmembrane helix</keyword>
<sequence length="271" mass="31910">MKNLLFWTSTTLIFIFWPLSFILSNQSDSAIFILAALVLLVDCLLFLRKYPYHYFTYLVLPLLHPAYFFFPIIAILFYRSDIKKMSLVTYAVVLIFISLFSWKTFYAYSIFTPDPLAFDTLNKKISLIPNRNLARLYHNKTDIFQDKFKANVFTALDPNNYFFALHPREIFENQNLQKLSFPAIIPFLVGLYFLVKSKDRRWIVTTLLAGIFSIALINNPDKFDLILYLPISLICLVGLRNIFTFRPIYYLLFSFIFLPLSVMELARIFLK</sequence>
<feature type="transmembrane region" description="Helical" evidence="1">
    <location>
        <begin position="30"/>
        <end position="48"/>
    </location>
</feature>
<feature type="transmembrane region" description="Helical" evidence="1">
    <location>
        <begin position="54"/>
        <end position="78"/>
    </location>
</feature>
<feature type="transmembrane region" description="Helical" evidence="1">
    <location>
        <begin position="225"/>
        <end position="243"/>
    </location>
</feature>
<evidence type="ECO:0008006" key="4">
    <source>
        <dbReference type="Google" id="ProtNLM"/>
    </source>
</evidence>
<reference evidence="2 3" key="1">
    <citation type="journal article" date="2015" name="Nature">
        <title>rRNA introns, odd ribosomes, and small enigmatic genomes across a large radiation of phyla.</title>
        <authorList>
            <person name="Brown C.T."/>
            <person name="Hug L.A."/>
            <person name="Thomas B.C."/>
            <person name="Sharon I."/>
            <person name="Castelle C.J."/>
            <person name="Singh A."/>
            <person name="Wilkins M.J."/>
            <person name="Williams K.H."/>
            <person name="Banfield J.F."/>
        </authorList>
    </citation>
    <scope>NUCLEOTIDE SEQUENCE [LARGE SCALE GENOMIC DNA]</scope>
</reference>
<feature type="transmembrane region" description="Helical" evidence="1">
    <location>
        <begin position="90"/>
        <end position="111"/>
    </location>
</feature>
<comment type="caution">
    <text evidence="2">The sequence shown here is derived from an EMBL/GenBank/DDBJ whole genome shotgun (WGS) entry which is preliminary data.</text>
</comment>